<dbReference type="PANTHER" id="PTHR24320:SF282">
    <property type="entry name" value="WW DOMAIN-CONTAINING OXIDOREDUCTASE"/>
    <property type="match status" value="1"/>
</dbReference>
<dbReference type="RefSeq" id="XP_018734460.1">
    <property type="nucleotide sequence ID" value="XM_018879037.1"/>
</dbReference>
<dbReference type="Proteomes" id="UP000189580">
    <property type="component" value="Chromosome a"/>
</dbReference>
<dbReference type="InterPro" id="IPR002347">
    <property type="entry name" value="SDR_fam"/>
</dbReference>
<sequence length="272" mass="30979">MDRAHWAIRDIQIDAILRKPKLPDRCEFGELKFLRLDLTSLQMVMQSVQNFKKQESSLDLLINNAGVMGLPYAETEDGFEIQTQTDHIGPFLFTIKLISTLRKSKYEPRIVFVSSIGHYMATRKVDLSRSHNHRPNILWTWPRYGNAKTANIHTTIILSELYPDILSLVVHPGFSLQTGILSYWKDLPYVGAAFSQGFTLFNKVFGVTPEQASYSALQAAISDRFSLQKGDSGKYLVTYGAEGVASRRACSYTMARQTWQWTANELKSRNFL</sequence>
<dbReference type="Pfam" id="PF00106">
    <property type="entry name" value="adh_short"/>
    <property type="match status" value="1"/>
</dbReference>
<evidence type="ECO:0000256" key="1">
    <source>
        <dbReference type="ARBA" id="ARBA00006484"/>
    </source>
</evidence>
<dbReference type="SUPFAM" id="SSF51735">
    <property type="entry name" value="NAD(P)-binding Rossmann-fold domains"/>
    <property type="match status" value="1"/>
</dbReference>
<dbReference type="InterPro" id="IPR036291">
    <property type="entry name" value="NAD(P)-bd_dom_sf"/>
</dbReference>
<keyword evidence="5" id="KW-1185">Reference proteome</keyword>
<evidence type="ECO:0000256" key="3">
    <source>
        <dbReference type="ARBA" id="ARBA00023002"/>
    </source>
</evidence>
<dbReference type="Gene3D" id="3.40.50.720">
    <property type="entry name" value="NAD(P)-binding Rossmann-like Domain"/>
    <property type="match status" value="1"/>
</dbReference>
<organism evidence="4 5">
    <name type="scientific">Sugiyamaella lignohabitans</name>
    <dbReference type="NCBI Taxonomy" id="796027"/>
    <lineage>
        <taxon>Eukaryota</taxon>
        <taxon>Fungi</taxon>
        <taxon>Dikarya</taxon>
        <taxon>Ascomycota</taxon>
        <taxon>Saccharomycotina</taxon>
        <taxon>Dipodascomycetes</taxon>
        <taxon>Dipodascales</taxon>
        <taxon>Trichomonascaceae</taxon>
        <taxon>Sugiyamaella</taxon>
    </lineage>
</organism>
<proteinExistence type="inferred from homology"/>
<gene>
    <name evidence="4" type="primary">ENV9</name>
    <name evidence="4" type="ORF">AWJ20_211</name>
</gene>
<keyword evidence="2" id="KW-0521">NADP</keyword>
<dbReference type="KEGG" id="slb:AWJ20_211"/>
<comment type="similarity">
    <text evidence="1">Belongs to the short-chain dehydrogenases/reductases (SDR) family.</text>
</comment>
<evidence type="ECO:0000313" key="5">
    <source>
        <dbReference type="Proteomes" id="UP000189580"/>
    </source>
</evidence>
<dbReference type="PANTHER" id="PTHR24320">
    <property type="entry name" value="RETINOL DEHYDROGENASE"/>
    <property type="match status" value="1"/>
</dbReference>
<protein>
    <submittedName>
        <fullName evidence="4">Env9p</fullName>
    </submittedName>
</protein>
<reference evidence="4 5" key="1">
    <citation type="submission" date="2016-02" db="EMBL/GenBank/DDBJ databases">
        <title>Complete genome sequence and transcriptome regulation of the pentose utilising yeast Sugiyamaella lignohabitans.</title>
        <authorList>
            <person name="Bellasio M."/>
            <person name="Peymann A."/>
            <person name="Valli M."/>
            <person name="Sipitzky M."/>
            <person name="Graf A."/>
            <person name="Sauer M."/>
            <person name="Marx H."/>
            <person name="Mattanovich D."/>
        </authorList>
    </citation>
    <scope>NUCLEOTIDE SEQUENCE [LARGE SCALE GENOMIC DNA]</scope>
    <source>
        <strain evidence="4 5">CBS 10342</strain>
    </source>
</reference>
<name>A0A167CQF3_9ASCO</name>
<dbReference type="EMBL" id="CP014501">
    <property type="protein sequence ID" value="ANB11983.1"/>
    <property type="molecule type" value="Genomic_DNA"/>
</dbReference>
<dbReference type="OrthoDB" id="191139at2759"/>
<keyword evidence="3" id="KW-0560">Oxidoreductase</keyword>
<evidence type="ECO:0000313" key="4">
    <source>
        <dbReference type="EMBL" id="ANB11983.1"/>
    </source>
</evidence>
<accession>A0A167CQF3</accession>
<dbReference type="GO" id="GO:0016491">
    <property type="term" value="F:oxidoreductase activity"/>
    <property type="evidence" value="ECO:0007669"/>
    <property type="project" value="UniProtKB-KW"/>
</dbReference>
<dbReference type="GeneID" id="30033985"/>
<evidence type="ECO:0000256" key="2">
    <source>
        <dbReference type="ARBA" id="ARBA00022857"/>
    </source>
</evidence>
<dbReference type="AlphaFoldDB" id="A0A167CQF3"/>